<feature type="region of interest" description="Disordered" evidence="7">
    <location>
        <begin position="1"/>
        <end position="110"/>
    </location>
</feature>
<evidence type="ECO:0000256" key="7">
    <source>
        <dbReference type="SAM" id="MobiDB-lite"/>
    </source>
</evidence>
<evidence type="ECO:0000256" key="1">
    <source>
        <dbReference type="ARBA" id="ARBA00004477"/>
    </source>
</evidence>
<comment type="subcellular location">
    <subcellularLocation>
        <location evidence="1">Endoplasmic reticulum membrane</location>
        <topology evidence="1">Multi-pass membrane protein</topology>
    </subcellularLocation>
</comment>
<evidence type="ECO:0000256" key="6">
    <source>
        <dbReference type="ARBA" id="ARBA00023315"/>
    </source>
</evidence>
<gene>
    <name evidence="8" type="ORF">Sradi_5789500</name>
</gene>
<dbReference type="InterPro" id="IPR014371">
    <property type="entry name" value="Oat_ACAT_DAG_ARE"/>
</dbReference>
<dbReference type="GO" id="GO:0004144">
    <property type="term" value="F:diacylglycerol O-acyltransferase activity"/>
    <property type="evidence" value="ECO:0007669"/>
    <property type="project" value="UniProtKB-EC"/>
</dbReference>
<evidence type="ECO:0000313" key="8">
    <source>
        <dbReference type="EMBL" id="KAL0308472.1"/>
    </source>
</evidence>
<reference evidence="8" key="2">
    <citation type="journal article" date="2024" name="Plant">
        <title>Genomic evolution and insights into agronomic trait innovations of Sesamum species.</title>
        <authorList>
            <person name="Miao H."/>
            <person name="Wang L."/>
            <person name="Qu L."/>
            <person name="Liu H."/>
            <person name="Sun Y."/>
            <person name="Le M."/>
            <person name="Wang Q."/>
            <person name="Wei S."/>
            <person name="Zheng Y."/>
            <person name="Lin W."/>
            <person name="Duan Y."/>
            <person name="Cao H."/>
            <person name="Xiong S."/>
            <person name="Wang X."/>
            <person name="Wei L."/>
            <person name="Li C."/>
            <person name="Ma Q."/>
            <person name="Ju M."/>
            <person name="Zhao R."/>
            <person name="Li G."/>
            <person name="Mu C."/>
            <person name="Tian Q."/>
            <person name="Mei H."/>
            <person name="Zhang T."/>
            <person name="Gao T."/>
            <person name="Zhang H."/>
        </authorList>
    </citation>
    <scope>NUCLEOTIDE SEQUENCE</scope>
    <source>
        <strain evidence="8">G02</strain>
    </source>
</reference>
<reference evidence="8" key="1">
    <citation type="submission" date="2020-06" db="EMBL/GenBank/DDBJ databases">
        <authorList>
            <person name="Li T."/>
            <person name="Hu X."/>
            <person name="Zhang T."/>
            <person name="Song X."/>
            <person name="Zhang H."/>
            <person name="Dai N."/>
            <person name="Sheng W."/>
            <person name="Hou X."/>
            <person name="Wei L."/>
        </authorList>
    </citation>
    <scope>NUCLEOTIDE SEQUENCE</scope>
    <source>
        <strain evidence="8">G02</strain>
        <tissue evidence="8">Leaf</tissue>
    </source>
</reference>
<name>A0AAW2KPN4_SESRA</name>
<protein>
    <recommendedName>
        <fullName evidence="3">diacylglycerol O-acyltransferase</fullName>
        <ecNumber evidence="3">2.3.1.20</ecNumber>
    </recommendedName>
</protein>
<dbReference type="PANTHER" id="PTHR10408">
    <property type="entry name" value="STEROL O-ACYLTRANSFERASE"/>
    <property type="match status" value="1"/>
</dbReference>
<accession>A0AAW2KPN4</accession>
<feature type="compositionally biased region" description="Basic and acidic residues" evidence="7">
    <location>
        <begin position="93"/>
        <end position="110"/>
    </location>
</feature>
<evidence type="ECO:0000256" key="5">
    <source>
        <dbReference type="ARBA" id="ARBA00022824"/>
    </source>
</evidence>
<feature type="compositionally biased region" description="Polar residues" evidence="7">
    <location>
        <begin position="41"/>
        <end position="52"/>
    </location>
</feature>
<comment type="pathway">
    <text evidence="2">Lipid metabolism.</text>
</comment>
<dbReference type="EMBL" id="JACGWJ010000027">
    <property type="protein sequence ID" value="KAL0308472.1"/>
    <property type="molecule type" value="Genomic_DNA"/>
</dbReference>
<dbReference type="GO" id="GO:0019432">
    <property type="term" value="P:triglyceride biosynthetic process"/>
    <property type="evidence" value="ECO:0007669"/>
    <property type="project" value="TreeGrafter"/>
</dbReference>
<dbReference type="GO" id="GO:0009941">
    <property type="term" value="C:chloroplast envelope"/>
    <property type="evidence" value="ECO:0007669"/>
    <property type="project" value="TreeGrafter"/>
</dbReference>
<dbReference type="AlphaFoldDB" id="A0AAW2KPN4"/>
<keyword evidence="5" id="KW-0256">Endoplasmic reticulum</keyword>
<dbReference type="EC" id="2.3.1.20" evidence="3"/>
<evidence type="ECO:0000256" key="2">
    <source>
        <dbReference type="ARBA" id="ARBA00005189"/>
    </source>
</evidence>
<comment type="caution">
    <text evidence="8">The sequence shown here is derived from an EMBL/GenBank/DDBJ whole genome shotgun (WGS) entry which is preliminary data.</text>
</comment>
<evidence type="ECO:0000256" key="4">
    <source>
        <dbReference type="ARBA" id="ARBA00022679"/>
    </source>
</evidence>
<proteinExistence type="predicted"/>
<dbReference type="GO" id="GO:0005789">
    <property type="term" value="C:endoplasmic reticulum membrane"/>
    <property type="evidence" value="ECO:0007669"/>
    <property type="project" value="UniProtKB-SubCell"/>
</dbReference>
<dbReference type="PANTHER" id="PTHR10408:SF7">
    <property type="entry name" value="DIACYLGLYCEROL O-ACYLTRANSFERASE 1"/>
    <property type="match status" value="1"/>
</dbReference>
<evidence type="ECO:0000256" key="3">
    <source>
        <dbReference type="ARBA" id="ARBA00013244"/>
    </source>
</evidence>
<keyword evidence="4" id="KW-0808">Transferase</keyword>
<keyword evidence="6" id="KW-0012">Acyltransferase</keyword>
<organism evidence="8">
    <name type="scientific">Sesamum radiatum</name>
    <name type="common">Black benniseed</name>
    <dbReference type="NCBI Taxonomy" id="300843"/>
    <lineage>
        <taxon>Eukaryota</taxon>
        <taxon>Viridiplantae</taxon>
        <taxon>Streptophyta</taxon>
        <taxon>Embryophyta</taxon>
        <taxon>Tracheophyta</taxon>
        <taxon>Spermatophyta</taxon>
        <taxon>Magnoliopsida</taxon>
        <taxon>eudicotyledons</taxon>
        <taxon>Gunneridae</taxon>
        <taxon>Pentapetalae</taxon>
        <taxon>asterids</taxon>
        <taxon>lamiids</taxon>
        <taxon>Lamiales</taxon>
        <taxon>Pedaliaceae</taxon>
        <taxon>Sesamum</taxon>
    </lineage>
</organism>
<sequence length="188" mass="20097">MAILDSPESFDTTSFSADNDGDHRSTLRRRPSARAAEVVLDSNSNSLETDTAVNGAESDRNDGNSAGNLCGRVVESVNEEQRSESAGEGLSFVKEKEEEKGKENGEIGDGKGGEALAVKFAYRPSAPAHRKIKESPLSSDAIFKQSHAGLFNLCIVVLVAVNGRLIIENLMKGVAVLVAFFVSAIFHE</sequence>
<feature type="non-terminal residue" evidence="8">
    <location>
        <position position="188"/>
    </location>
</feature>